<dbReference type="Proteomes" id="UP000016529">
    <property type="component" value="Unassembled WGS sequence"/>
</dbReference>
<dbReference type="GO" id="GO:0005886">
    <property type="term" value="C:plasma membrane"/>
    <property type="evidence" value="ECO:0007669"/>
    <property type="project" value="UniProtKB-SubCell"/>
</dbReference>
<evidence type="ECO:0000256" key="4">
    <source>
        <dbReference type="ARBA" id="ARBA00022475"/>
    </source>
</evidence>
<keyword evidence="7" id="KW-0029">Amino-acid transport</keyword>
<comment type="similarity">
    <text evidence="2">Belongs to the ABC transporter superfamily.</text>
</comment>
<dbReference type="AlphaFoldDB" id="U1H2G7"/>
<reference evidence="10 11" key="1">
    <citation type="journal article" date="2013" name="Genome Announc.">
        <title>Draft Genome Sequence of Gallibacterium anatis bv. haemolytica 12656-12 Liver, an Isolate Obtained from the Liver of a Septicemic Chicken.</title>
        <authorList>
            <person name="Kudirkiene E."/>
            <person name="Christensen H."/>
            <person name="Bojesen A.M."/>
        </authorList>
    </citation>
    <scope>NUCLEOTIDE SEQUENCE [LARGE SCALE GENOMIC DNA]</scope>
    <source>
        <strain evidence="10">12656/12</strain>
    </source>
</reference>
<evidence type="ECO:0000256" key="1">
    <source>
        <dbReference type="ARBA" id="ARBA00004417"/>
    </source>
</evidence>
<dbReference type="PROSITE" id="PS00211">
    <property type="entry name" value="ABC_TRANSPORTER_1"/>
    <property type="match status" value="1"/>
</dbReference>
<dbReference type="SMART" id="SM00382">
    <property type="entry name" value="AAA"/>
    <property type="match status" value="1"/>
</dbReference>
<evidence type="ECO:0000256" key="8">
    <source>
        <dbReference type="ARBA" id="ARBA00023136"/>
    </source>
</evidence>
<evidence type="ECO:0000256" key="5">
    <source>
        <dbReference type="ARBA" id="ARBA00022741"/>
    </source>
</evidence>
<dbReference type="GO" id="GO:0005524">
    <property type="term" value="F:ATP binding"/>
    <property type="evidence" value="ECO:0007669"/>
    <property type="project" value="UniProtKB-KW"/>
</dbReference>
<protein>
    <submittedName>
        <fullName evidence="10">ABC transporter</fullName>
    </submittedName>
</protein>
<name>U1H2G7_9PAST</name>
<dbReference type="PATRIC" id="fig|1195244.3.peg.1009"/>
<dbReference type="RefSeq" id="WP_021461498.1">
    <property type="nucleotide sequence ID" value="NZ_AVOX01000018.1"/>
</dbReference>
<dbReference type="EMBL" id="AVOX01000018">
    <property type="protein sequence ID" value="ERF78611.1"/>
    <property type="molecule type" value="Genomic_DNA"/>
</dbReference>
<gene>
    <name evidence="10" type="ORF">N561_05185</name>
</gene>
<dbReference type="InterPro" id="IPR027417">
    <property type="entry name" value="P-loop_NTPase"/>
</dbReference>
<organism evidence="10 11">
    <name type="scientific">Gallibacterium anatis 12656/12</name>
    <dbReference type="NCBI Taxonomy" id="1195244"/>
    <lineage>
        <taxon>Bacteria</taxon>
        <taxon>Pseudomonadati</taxon>
        <taxon>Pseudomonadota</taxon>
        <taxon>Gammaproteobacteria</taxon>
        <taxon>Pasteurellales</taxon>
        <taxon>Pasteurellaceae</taxon>
        <taxon>Gallibacterium</taxon>
    </lineage>
</organism>
<evidence type="ECO:0000256" key="7">
    <source>
        <dbReference type="ARBA" id="ARBA00022970"/>
    </source>
</evidence>
<proteinExistence type="inferred from homology"/>
<evidence type="ECO:0000313" key="11">
    <source>
        <dbReference type="Proteomes" id="UP000016529"/>
    </source>
</evidence>
<keyword evidence="8" id="KW-0472">Membrane</keyword>
<dbReference type="GO" id="GO:0016887">
    <property type="term" value="F:ATP hydrolysis activity"/>
    <property type="evidence" value="ECO:0007669"/>
    <property type="project" value="InterPro"/>
</dbReference>
<evidence type="ECO:0000313" key="10">
    <source>
        <dbReference type="EMBL" id="ERF78611.1"/>
    </source>
</evidence>
<evidence type="ECO:0000259" key="9">
    <source>
        <dbReference type="PROSITE" id="PS50893"/>
    </source>
</evidence>
<dbReference type="FunFam" id="3.40.50.300:FF:000020">
    <property type="entry name" value="Amino acid ABC transporter ATP-binding component"/>
    <property type="match status" value="1"/>
</dbReference>
<keyword evidence="4" id="KW-1003">Cell membrane</keyword>
<dbReference type="PANTHER" id="PTHR43166">
    <property type="entry name" value="AMINO ACID IMPORT ATP-BINDING PROTEIN"/>
    <property type="match status" value="1"/>
</dbReference>
<keyword evidence="6" id="KW-0067">ATP-binding</keyword>
<dbReference type="PIRSF" id="PIRSF039085">
    <property type="entry name" value="ABC_ATPase_HisP"/>
    <property type="match status" value="1"/>
</dbReference>
<dbReference type="Gene3D" id="3.40.50.300">
    <property type="entry name" value="P-loop containing nucleotide triphosphate hydrolases"/>
    <property type="match status" value="1"/>
</dbReference>
<dbReference type="InterPro" id="IPR003439">
    <property type="entry name" value="ABC_transporter-like_ATP-bd"/>
</dbReference>
<dbReference type="InterPro" id="IPR003593">
    <property type="entry name" value="AAA+_ATPase"/>
</dbReference>
<dbReference type="InterPro" id="IPR017871">
    <property type="entry name" value="ABC_transporter-like_CS"/>
</dbReference>
<keyword evidence="3" id="KW-0813">Transport</keyword>
<dbReference type="CDD" id="cd03262">
    <property type="entry name" value="ABC_HisP_GlnQ"/>
    <property type="match status" value="1"/>
</dbReference>
<dbReference type="GO" id="GO:0015424">
    <property type="term" value="F:ABC-type amino acid transporter activity"/>
    <property type="evidence" value="ECO:0007669"/>
    <property type="project" value="InterPro"/>
</dbReference>
<dbReference type="Pfam" id="PF00005">
    <property type="entry name" value="ABC_tran"/>
    <property type="match status" value="1"/>
</dbReference>
<comment type="subcellular location">
    <subcellularLocation>
        <location evidence="1">Cell inner membrane</location>
        <topology evidence="1">Peripheral membrane protein</topology>
    </subcellularLocation>
</comment>
<dbReference type="PROSITE" id="PS50893">
    <property type="entry name" value="ABC_TRANSPORTER_2"/>
    <property type="match status" value="1"/>
</dbReference>
<dbReference type="PANTHER" id="PTHR43166:SF35">
    <property type="entry name" value="L-CYSTINE IMPORT ATP-BINDING PROTEIN TCYN"/>
    <property type="match status" value="1"/>
</dbReference>
<sequence length="254" mass="28059">MSKATFAVEIKSISKSFDGIEVLRDITINVEKGKTISILGPSGSGKSTLLRCINWLEQPDRGKILIAGQRIGVTDKGLAQPIGELAKIRAKTAMVFQSFNLWPHLTILGNVIEAPVHVLGVSKQQAIEEAKILLKKVGMDYKADSYPWSLSGGQKQRVAIARALAMKPEVILFDEPTSALDPQLVDEVLGVMKDLAKEGYTMIVVTHEMEFARQVSHEVVFMDKGLVVERAEPEIFFTQPKSPRLIEFLGRYLG</sequence>
<evidence type="ECO:0000256" key="6">
    <source>
        <dbReference type="ARBA" id="ARBA00022840"/>
    </source>
</evidence>
<feature type="domain" description="ABC transporter" evidence="9">
    <location>
        <begin position="8"/>
        <end position="249"/>
    </location>
</feature>
<accession>U1H2G7</accession>
<comment type="caution">
    <text evidence="10">The sequence shown here is derived from an EMBL/GenBank/DDBJ whole genome shotgun (WGS) entry which is preliminary data.</text>
</comment>
<evidence type="ECO:0000256" key="2">
    <source>
        <dbReference type="ARBA" id="ARBA00005417"/>
    </source>
</evidence>
<dbReference type="InterPro" id="IPR030679">
    <property type="entry name" value="ABC_ATPase_HisP-typ"/>
</dbReference>
<dbReference type="InterPro" id="IPR050086">
    <property type="entry name" value="MetN_ABC_transporter-like"/>
</dbReference>
<keyword evidence="5" id="KW-0547">Nucleotide-binding</keyword>
<evidence type="ECO:0000256" key="3">
    <source>
        <dbReference type="ARBA" id="ARBA00022448"/>
    </source>
</evidence>
<dbReference type="SUPFAM" id="SSF52540">
    <property type="entry name" value="P-loop containing nucleoside triphosphate hydrolases"/>
    <property type="match status" value="1"/>
</dbReference>